<dbReference type="Proteomes" id="UP000037035">
    <property type="component" value="Unassembled WGS sequence"/>
</dbReference>
<name>A0A0L6VCL5_9BASI</name>
<keyword evidence="2" id="KW-1185">Reference proteome</keyword>
<dbReference type="AlphaFoldDB" id="A0A0L6VCL5"/>
<reference evidence="1 2" key="1">
    <citation type="submission" date="2015-08" db="EMBL/GenBank/DDBJ databases">
        <title>Next Generation Sequencing and Analysis of the Genome of Puccinia sorghi L Schw, the Causal Agent of Maize Common Rust.</title>
        <authorList>
            <person name="Rochi L."/>
            <person name="Burguener G."/>
            <person name="Darino M."/>
            <person name="Turjanski A."/>
            <person name="Kreff E."/>
            <person name="Dieguez M.J."/>
            <person name="Sacco F."/>
        </authorList>
    </citation>
    <scope>NUCLEOTIDE SEQUENCE [LARGE SCALE GENOMIC DNA]</scope>
    <source>
        <strain evidence="1 2">RO10H11247</strain>
    </source>
</reference>
<dbReference type="VEuPathDB" id="FungiDB:VP01_1952g1"/>
<organism evidence="1 2">
    <name type="scientific">Puccinia sorghi</name>
    <dbReference type="NCBI Taxonomy" id="27349"/>
    <lineage>
        <taxon>Eukaryota</taxon>
        <taxon>Fungi</taxon>
        <taxon>Dikarya</taxon>
        <taxon>Basidiomycota</taxon>
        <taxon>Pucciniomycotina</taxon>
        <taxon>Pucciniomycetes</taxon>
        <taxon>Pucciniales</taxon>
        <taxon>Pucciniaceae</taxon>
        <taxon>Puccinia</taxon>
    </lineage>
</organism>
<dbReference type="EMBL" id="LAVV01006784">
    <property type="protein sequence ID" value="KNZ58322.1"/>
    <property type="molecule type" value="Genomic_DNA"/>
</dbReference>
<comment type="caution">
    <text evidence="1">The sequence shown here is derived from an EMBL/GenBank/DDBJ whole genome shotgun (WGS) entry which is preliminary data.</text>
</comment>
<sequence length="90" mass="10153">MEYPRLRGRFGGVEAKPLTDQQIKCCAYKANFSGLINLVKKALLFIQNSIAQLTYQNPNHSNGHQYAGKICSLGWRKGHEEASQIGMKVW</sequence>
<gene>
    <name evidence="1" type="ORF">VP01_1952g1</name>
</gene>
<proteinExistence type="predicted"/>
<dbReference type="OrthoDB" id="10521437at2759"/>
<evidence type="ECO:0000313" key="1">
    <source>
        <dbReference type="EMBL" id="KNZ58322.1"/>
    </source>
</evidence>
<evidence type="ECO:0000313" key="2">
    <source>
        <dbReference type="Proteomes" id="UP000037035"/>
    </source>
</evidence>
<protein>
    <submittedName>
        <fullName evidence="1">Uncharacterized protein</fullName>
    </submittedName>
</protein>
<accession>A0A0L6VCL5</accession>